<comment type="caution">
    <text evidence="2">The sequence shown here is derived from an EMBL/GenBank/DDBJ whole genome shotgun (WGS) entry which is preliminary data.</text>
</comment>
<dbReference type="InterPro" id="IPR005585">
    <property type="entry name" value="DUF327"/>
</dbReference>
<dbReference type="Proteomes" id="UP000784128">
    <property type="component" value="Unassembled WGS sequence"/>
</dbReference>
<proteinExistence type="predicted"/>
<dbReference type="Pfam" id="PF03885">
    <property type="entry name" value="DUF327"/>
    <property type="match status" value="1"/>
</dbReference>
<dbReference type="Gene3D" id="1.20.120.490">
    <property type="entry name" value="Hypothetical protein TM1646-like domain"/>
    <property type="match status" value="1"/>
</dbReference>
<evidence type="ECO:0000313" key="2">
    <source>
        <dbReference type="EMBL" id="MBT1073361.1"/>
    </source>
</evidence>
<protein>
    <submittedName>
        <fullName evidence="2">DUF327 family protein</fullName>
    </submittedName>
</protein>
<keyword evidence="3" id="KW-1185">Reference proteome</keyword>
<name>A0ABS5UCF0_9BACT</name>
<dbReference type="RefSeq" id="WP_214301327.1">
    <property type="nucleotide sequence ID" value="NZ_JAHDYS010000020.1"/>
</dbReference>
<sequence length="147" mass="16845">MRISEKLSRANLAKKENKCKIAGTADSVFAVQMQQKQLVASDYEQEVIDLRQNIDQVGQELEKEPNLGNFRKFRELLSKLVTRIGKEAYRLDKIGGTSQNPRYYEIVTIINQEADRLYEMIVNEQRDRMAITAKVIGIKGLVVDLIT</sequence>
<dbReference type="SUPFAM" id="SSF158397">
    <property type="entry name" value="TM1646-like"/>
    <property type="match status" value="1"/>
</dbReference>
<accession>A0ABS5UCF0</accession>
<keyword evidence="1" id="KW-0175">Coiled coil</keyword>
<feature type="coiled-coil region" evidence="1">
    <location>
        <begin position="33"/>
        <end position="60"/>
    </location>
</feature>
<evidence type="ECO:0000313" key="3">
    <source>
        <dbReference type="Proteomes" id="UP000784128"/>
    </source>
</evidence>
<organism evidence="2 3">
    <name type="scientific">Pelotalea chapellei</name>
    <dbReference type="NCBI Taxonomy" id="44671"/>
    <lineage>
        <taxon>Bacteria</taxon>
        <taxon>Pseudomonadati</taxon>
        <taxon>Thermodesulfobacteriota</taxon>
        <taxon>Desulfuromonadia</taxon>
        <taxon>Geobacterales</taxon>
        <taxon>Geobacteraceae</taxon>
        <taxon>Pelotalea</taxon>
    </lineage>
</organism>
<reference evidence="2 3" key="1">
    <citation type="submission" date="2021-05" db="EMBL/GenBank/DDBJ databases">
        <title>The draft genome of Geobacter chapellei DSM 13688.</title>
        <authorList>
            <person name="Xu Z."/>
            <person name="Masuda Y."/>
            <person name="Itoh H."/>
            <person name="Senoo K."/>
        </authorList>
    </citation>
    <scope>NUCLEOTIDE SEQUENCE [LARGE SCALE GENOMIC DNA]</scope>
    <source>
        <strain evidence="2 3">DSM 13688</strain>
    </source>
</reference>
<gene>
    <name evidence="2" type="ORF">KJB30_16335</name>
</gene>
<evidence type="ECO:0000256" key="1">
    <source>
        <dbReference type="SAM" id="Coils"/>
    </source>
</evidence>
<dbReference type="InterPro" id="IPR024042">
    <property type="entry name" value="TM1646-like_dom_sf"/>
</dbReference>
<dbReference type="EMBL" id="JAHDYS010000020">
    <property type="protein sequence ID" value="MBT1073361.1"/>
    <property type="molecule type" value="Genomic_DNA"/>
</dbReference>